<dbReference type="InterPro" id="IPR032675">
    <property type="entry name" value="LRR_dom_sf"/>
</dbReference>
<dbReference type="InParanoid" id="A0A7M7NNX1"/>
<evidence type="ECO:0000256" key="2">
    <source>
        <dbReference type="ARBA" id="ARBA00005670"/>
    </source>
</evidence>
<evidence type="ECO:0000259" key="13">
    <source>
        <dbReference type="PROSITE" id="PS50104"/>
    </source>
</evidence>
<keyword evidence="10" id="KW-0325">Glycoprotein</keyword>
<evidence type="ECO:0000313" key="14">
    <source>
        <dbReference type="EnsemblMetazoa" id="XP_030839385"/>
    </source>
</evidence>
<organism evidence="14 15">
    <name type="scientific">Strongylocentrotus purpuratus</name>
    <name type="common">Purple sea urchin</name>
    <dbReference type="NCBI Taxonomy" id="7668"/>
    <lineage>
        <taxon>Eukaryota</taxon>
        <taxon>Metazoa</taxon>
        <taxon>Echinodermata</taxon>
        <taxon>Eleutherozoa</taxon>
        <taxon>Echinozoa</taxon>
        <taxon>Echinoidea</taxon>
        <taxon>Euechinoidea</taxon>
        <taxon>Echinacea</taxon>
        <taxon>Camarodonta</taxon>
        <taxon>Echinidea</taxon>
        <taxon>Strongylocentrotidae</taxon>
        <taxon>Strongylocentrotus</taxon>
    </lineage>
</organism>
<evidence type="ECO:0000256" key="4">
    <source>
        <dbReference type="ARBA" id="ARBA00022614"/>
    </source>
</evidence>
<keyword evidence="9" id="KW-0472">Membrane</keyword>
<evidence type="ECO:0000256" key="3">
    <source>
        <dbReference type="ARBA" id="ARBA00009634"/>
    </source>
</evidence>
<feature type="signal peptide" evidence="12">
    <location>
        <begin position="1"/>
        <end position="28"/>
    </location>
</feature>
<dbReference type="Gene3D" id="3.80.10.10">
    <property type="entry name" value="Ribonuclease Inhibitor"/>
    <property type="match status" value="2"/>
</dbReference>
<comment type="subcellular location">
    <subcellularLocation>
        <location evidence="1">Membrane</location>
        <topology evidence="1">Single-pass type I membrane protein</topology>
    </subcellularLocation>
</comment>
<evidence type="ECO:0000256" key="12">
    <source>
        <dbReference type="SAM" id="SignalP"/>
    </source>
</evidence>
<keyword evidence="4" id="KW-0433">Leucine-rich repeat</keyword>
<dbReference type="Pfam" id="PF00560">
    <property type="entry name" value="LRR_1"/>
    <property type="match status" value="1"/>
</dbReference>
<dbReference type="Pfam" id="PF13855">
    <property type="entry name" value="LRR_8"/>
    <property type="match status" value="2"/>
</dbReference>
<name>A0A7M7NNX1_STRPU</name>
<keyword evidence="6" id="KW-0677">Repeat</keyword>
<proteinExistence type="inferred from homology"/>
<dbReference type="PROSITE" id="PS51450">
    <property type="entry name" value="LRR"/>
    <property type="match status" value="2"/>
</dbReference>
<evidence type="ECO:0000256" key="7">
    <source>
        <dbReference type="ARBA" id="ARBA00022889"/>
    </source>
</evidence>
<sequence>MAHLTMVSLTRTLLILIFFGGIVQKVRVDIPLLSPQPNYSCPVQDRHFAKCAHLNLTSVPQDLPHDLLVLSIYHNHLTELGNRSFMNYNQLEKLLADHNTIAFIDSGTFEPLPRLKVLELEHNLITFLPIYYLQKNALLYIINLSHNKISTISGTSVSTQKRFALRGLEKLQVLSLGGNRISNINNESFCGLHALVNLSLHNLRVLQLQNNLIKFIQQGLFMGTNELEQLYLQNNHISTVASNTFMPSSLRRLNIANNPLTCDCQLAWFRQWLNELAIVGYHEITEDRNPEDYEYQLNLMFHDDDEWWVNDFMKPFLEQRMPHLERVIFGDADLHPGLFYLNAIYDVIENSHKTILLLSNQSVDDTWYMTKLRMAVEHMNDTKLEKVILIFLEDIDDDHLPYLVRLLLSRNKPYLLWTEDGEGQEVFWAKVQKNMRSNRQMNNVIPV</sequence>
<keyword evidence="15" id="KW-1185">Reference proteome</keyword>
<feature type="domain" description="TIR" evidence="13">
    <location>
        <begin position="293"/>
        <end position="435"/>
    </location>
</feature>
<dbReference type="Proteomes" id="UP000007110">
    <property type="component" value="Unassembled WGS sequence"/>
</dbReference>
<evidence type="ECO:0000256" key="8">
    <source>
        <dbReference type="ARBA" id="ARBA00022989"/>
    </source>
</evidence>
<protein>
    <recommendedName>
        <fullName evidence="13">TIR domain-containing protein</fullName>
    </recommendedName>
</protein>
<evidence type="ECO:0000256" key="11">
    <source>
        <dbReference type="ARBA" id="ARBA00023319"/>
    </source>
</evidence>
<dbReference type="AlphaFoldDB" id="A0A7M7NNX1"/>
<keyword evidence="7" id="KW-0130">Cell adhesion</keyword>
<dbReference type="PANTHER" id="PTHR24368:SF210">
    <property type="entry name" value="SURFACE ANTIGEN BSPA-LIKE"/>
    <property type="match status" value="1"/>
</dbReference>
<dbReference type="PANTHER" id="PTHR24368">
    <property type="entry name" value="AMPHOTERIN-INDUCED PROTEIN"/>
    <property type="match status" value="1"/>
</dbReference>
<keyword evidence="11" id="KW-0393">Immunoglobulin domain</keyword>
<keyword evidence="12" id="KW-0732">Signal</keyword>
<reference evidence="15" key="1">
    <citation type="submission" date="2015-02" db="EMBL/GenBank/DDBJ databases">
        <title>Genome sequencing for Strongylocentrotus purpuratus.</title>
        <authorList>
            <person name="Murali S."/>
            <person name="Liu Y."/>
            <person name="Vee V."/>
            <person name="English A."/>
            <person name="Wang M."/>
            <person name="Skinner E."/>
            <person name="Han Y."/>
            <person name="Muzny D.M."/>
            <person name="Worley K.C."/>
            <person name="Gibbs R.A."/>
        </authorList>
    </citation>
    <scope>NUCLEOTIDE SEQUENCE</scope>
</reference>
<dbReference type="InterPro" id="IPR003591">
    <property type="entry name" value="Leu-rich_rpt_typical-subtyp"/>
</dbReference>
<comment type="similarity">
    <text evidence="2">Belongs to the immunoglobulin superfamily. AMIGO family.</text>
</comment>
<dbReference type="InterPro" id="IPR000157">
    <property type="entry name" value="TIR_dom"/>
</dbReference>
<dbReference type="SMART" id="SM00369">
    <property type="entry name" value="LRR_TYP"/>
    <property type="match status" value="6"/>
</dbReference>
<dbReference type="SUPFAM" id="SSF52200">
    <property type="entry name" value="Toll/Interleukin receptor TIR domain"/>
    <property type="match status" value="1"/>
</dbReference>
<evidence type="ECO:0000256" key="10">
    <source>
        <dbReference type="ARBA" id="ARBA00023180"/>
    </source>
</evidence>
<accession>A0A7M7NNX1</accession>
<dbReference type="Pfam" id="PF01582">
    <property type="entry name" value="TIR"/>
    <property type="match status" value="1"/>
</dbReference>
<evidence type="ECO:0000256" key="5">
    <source>
        <dbReference type="ARBA" id="ARBA00022692"/>
    </source>
</evidence>
<dbReference type="PROSITE" id="PS50104">
    <property type="entry name" value="TIR"/>
    <property type="match status" value="1"/>
</dbReference>
<dbReference type="EnsemblMetazoa" id="XM_030983525">
    <property type="protein sequence ID" value="XP_030839385"/>
    <property type="gene ID" value="LOC105437974"/>
</dbReference>
<dbReference type="Gene3D" id="3.40.50.10140">
    <property type="entry name" value="Toll/interleukin-1 receptor homology (TIR) domain"/>
    <property type="match status" value="1"/>
</dbReference>
<dbReference type="KEGG" id="spu:105437974"/>
<dbReference type="InterPro" id="IPR001611">
    <property type="entry name" value="Leu-rich_rpt"/>
</dbReference>
<dbReference type="RefSeq" id="XP_030839385.1">
    <property type="nucleotide sequence ID" value="XM_030983525.1"/>
</dbReference>
<dbReference type="SUPFAM" id="SSF52058">
    <property type="entry name" value="L domain-like"/>
    <property type="match status" value="1"/>
</dbReference>
<evidence type="ECO:0000313" key="15">
    <source>
        <dbReference type="Proteomes" id="UP000007110"/>
    </source>
</evidence>
<keyword evidence="5" id="KW-0812">Transmembrane</keyword>
<comment type="similarity">
    <text evidence="3">Belongs to the Toll-like receptor family.</text>
</comment>
<feature type="chain" id="PRO_5029685003" description="TIR domain-containing protein" evidence="12">
    <location>
        <begin position="29"/>
        <end position="447"/>
    </location>
</feature>
<evidence type="ECO:0000256" key="9">
    <source>
        <dbReference type="ARBA" id="ARBA00023136"/>
    </source>
</evidence>
<dbReference type="GO" id="GO:0007165">
    <property type="term" value="P:signal transduction"/>
    <property type="evidence" value="ECO:0007669"/>
    <property type="project" value="InterPro"/>
</dbReference>
<dbReference type="OrthoDB" id="1055097at2759"/>
<dbReference type="GeneID" id="105437974"/>
<dbReference type="InterPro" id="IPR035897">
    <property type="entry name" value="Toll_tir_struct_dom_sf"/>
</dbReference>
<dbReference type="GO" id="GO:0007155">
    <property type="term" value="P:cell adhesion"/>
    <property type="evidence" value="ECO:0007669"/>
    <property type="project" value="UniProtKB-KW"/>
</dbReference>
<dbReference type="InterPro" id="IPR031283">
    <property type="entry name" value="AMIGO"/>
</dbReference>
<evidence type="ECO:0000256" key="6">
    <source>
        <dbReference type="ARBA" id="ARBA00022737"/>
    </source>
</evidence>
<keyword evidence="8" id="KW-1133">Transmembrane helix</keyword>
<dbReference type="GO" id="GO:0016020">
    <property type="term" value="C:membrane"/>
    <property type="evidence" value="ECO:0007669"/>
    <property type="project" value="UniProtKB-SubCell"/>
</dbReference>
<reference evidence="14" key="2">
    <citation type="submission" date="2021-01" db="UniProtKB">
        <authorList>
            <consortium name="EnsemblMetazoa"/>
        </authorList>
    </citation>
    <scope>IDENTIFICATION</scope>
</reference>
<evidence type="ECO:0000256" key="1">
    <source>
        <dbReference type="ARBA" id="ARBA00004479"/>
    </source>
</evidence>
<dbReference type="SMART" id="SM00255">
    <property type="entry name" value="TIR"/>
    <property type="match status" value="1"/>
</dbReference>